<gene>
    <name evidence="1" type="ORF">UY08_C0006G0008</name>
</gene>
<dbReference type="EMBL" id="LCOQ01000006">
    <property type="protein sequence ID" value="KKU80912.1"/>
    <property type="molecule type" value="Genomic_DNA"/>
</dbReference>
<evidence type="ECO:0000313" key="2">
    <source>
        <dbReference type="Proteomes" id="UP000034212"/>
    </source>
</evidence>
<comment type="caution">
    <text evidence="1">The sequence shown here is derived from an EMBL/GenBank/DDBJ whole genome shotgun (WGS) entry which is preliminary data.</text>
</comment>
<evidence type="ECO:0000313" key="1">
    <source>
        <dbReference type="EMBL" id="KKU80912.1"/>
    </source>
</evidence>
<dbReference type="InterPro" id="IPR037914">
    <property type="entry name" value="SpoVT-AbrB_sf"/>
</dbReference>
<proteinExistence type="predicted"/>
<name>A0A0G1TGG7_9BACT</name>
<dbReference type="AlphaFoldDB" id="A0A0G1TGG7"/>
<evidence type="ECO:0008006" key="3">
    <source>
        <dbReference type="Google" id="ProtNLM"/>
    </source>
</evidence>
<dbReference type="Gene3D" id="2.10.260.10">
    <property type="match status" value="1"/>
</dbReference>
<dbReference type="Proteomes" id="UP000034212">
    <property type="component" value="Unassembled WGS sequence"/>
</dbReference>
<accession>A0A0G1TGG7</accession>
<reference evidence="1 2" key="1">
    <citation type="journal article" date="2015" name="Nature">
        <title>rRNA introns, odd ribosomes, and small enigmatic genomes across a large radiation of phyla.</title>
        <authorList>
            <person name="Brown C.T."/>
            <person name="Hug L.A."/>
            <person name="Thomas B.C."/>
            <person name="Sharon I."/>
            <person name="Castelle C.J."/>
            <person name="Singh A."/>
            <person name="Wilkins M.J."/>
            <person name="Williams K.H."/>
            <person name="Banfield J.F."/>
        </authorList>
    </citation>
    <scope>NUCLEOTIDE SEQUENCE [LARGE SCALE GENOMIC DNA]</scope>
</reference>
<sequence length="82" mass="9415">MVYPTTITQKWQMTIPRAVRKAIGLKHPGRVMLTVEPQRKAFRIDQPLSILELAGAFTPKDKRKIINAVKARDLLEISYERA</sequence>
<dbReference type="SUPFAM" id="SSF89447">
    <property type="entry name" value="AbrB/MazE/MraZ-like"/>
    <property type="match status" value="1"/>
</dbReference>
<organism evidence="1 2">
    <name type="scientific">Candidatus Gottesmanbacteria bacterium GW2011_GWA1_47_8</name>
    <dbReference type="NCBI Taxonomy" id="1618438"/>
    <lineage>
        <taxon>Bacteria</taxon>
        <taxon>Candidatus Gottesmaniibacteriota</taxon>
    </lineage>
</organism>
<protein>
    <recommendedName>
        <fullName evidence="3">SpoVT-AbrB domain-containing protein</fullName>
    </recommendedName>
</protein>